<reference evidence="1" key="1">
    <citation type="submission" date="2021-08" db="EMBL/GenBank/DDBJ databases">
        <authorList>
            <person name="Papudeshi B."/>
            <person name="Bashey-Visser F."/>
        </authorList>
    </citation>
    <scope>NUCLEOTIDE SEQUENCE</scope>
    <source>
        <strain evidence="1">MC_266_E_2016</strain>
    </source>
</reference>
<accession>A0AAJ1J8X2</accession>
<evidence type="ECO:0000313" key="2">
    <source>
        <dbReference type="Proteomes" id="UP001222434"/>
    </source>
</evidence>
<comment type="caution">
    <text evidence="1">The sequence shown here is derived from an EMBL/GenBank/DDBJ whole genome shotgun (WGS) entry which is preliminary data.</text>
</comment>
<dbReference type="Proteomes" id="UP001222434">
    <property type="component" value="Unassembled WGS sequence"/>
</dbReference>
<sequence>MYALPVKGVLTCKRNTGTAASITLTLLTSANLRQARIKSATGSLLSMSESRQVNRGRSVTDVKGAWPRCRTGWRSFRSSPRWGKPITWRREAV</sequence>
<evidence type="ECO:0000313" key="1">
    <source>
        <dbReference type="EMBL" id="MDE1479254.1"/>
    </source>
</evidence>
<dbReference type="AlphaFoldDB" id="A0AAJ1J8X2"/>
<proteinExistence type="predicted"/>
<gene>
    <name evidence="1" type="ORF">KKJ01_13690</name>
</gene>
<organism evidence="1 2">
    <name type="scientific">Xenorhabdus bovienii</name>
    <name type="common">Xenorhabdus nematophila subsp. bovienii</name>
    <dbReference type="NCBI Taxonomy" id="40576"/>
    <lineage>
        <taxon>Bacteria</taxon>
        <taxon>Pseudomonadati</taxon>
        <taxon>Pseudomonadota</taxon>
        <taxon>Gammaproteobacteria</taxon>
        <taxon>Enterobacterales</taxon>
        <taxon>Morganellaceae</taxon>
        <taxon>Xenorhabdus</taxon>
    </lineage>
</organism>
<protein>
    <submittedName>
        <fullName evidence="1">Uncharacterized protein</fullName>
    </submittedName>
</protein>
<dbReference type="RefSeq" id="WP_274712941.1">
    <property type="nucleotide sequence ID" value="NZ_JAILSO010000053.1"/>
</dbReference>
<name>A0AAJ1J8X2_XENBV</name>
<reference evidence="1" key="2">
    <citation type="journal article" date="2022" name="J. Evol. Biol.">
        <title>Pre- and post-association barriers to host switching in sympatric mutualists.</title>
        <authorList>
            <person name="Dinges Z.M."/>
            <person name="Phillips R.K."/>
            <person name="Lively C.M."/>
            <person name="Bashey F."/>
        </authorList>
    </citation>
    <scope>NUCLEOTIDE SEQUENCE</scope>
    <source>
        <strain evidence="1">MC_266_E_2016</strain>
    </source>
</reference>
<dbReference type="EMBL" id="JAILSO010000053">
    <property type="protein sequence ID" value="MDE1479254.1"/>
    <property type="molecule type" value="Genomic_DNA"/>
</dbReference>